<comment type="caution">
    <text evidence="2">The sequence shown here is derived from an EMBL/GenBank/DDBJ whole genome shotgun (WGS) entry which is preliminary data.</text>
</comment>
<dbReference type="EMBL" id="PJOS01000065">
    <property type="protein sequence ID" value="PKT69818.1"/>
    <property type="molecule type" value="Genomic_DNA"/>
</dbReference>
<evidence type="ECO:0008006" key="4">
    <source>
        <dbReference type="Google" id="ProtNLM"/>
    </source>
</evidence>
<protein>
    <recommendedName>
        <fullName evidence="4">Secreted protein</fullName>
    </recommendedName>
</protein>
<keyword evidence="3" id="KW-1185">Reference proteome</keyword>
<accession>A0A2I0SIR5</accession>
<proteinExistence type="predicted"/>
<gene>
    <name evidence="2" type="ORF">CW362_27640</name>
</gene>
<name>A0A2I0SIR5_9ACTN</name>
<feature type="region of interest" description="Disordered" evidence="1">
    <location>
        <begin position="31"/>
        <end position="57"/>
    </location>
</feature>
<sequence>MRPGRIAAVSGAVLLVAAVIGGVGWTSATVDAADRDPGKPTWRFPKPAKDEGGETKSAKGLAGMLLPYDEAYTPGPDLGEFGNDVELNGRQATALRKESLRDLPRTQRRRLEKEIDEEHIKGVVMRSYASADSYVIYKKQTFTASVTLSRLENQRTVRDISRAQNEVLDALGVFRKGPKIEGHKNAGCFLPPKDKTEKLDMMFCSAYVGDVLVSATVSGIKPLDGPTVTRFLAAQLDRITDPGEAV</sequence>
<evidence type="ECO:0000313" key="3">
    <source>
        <dbReference type="Proteomes" id="UP000236178"/>
    </source>
</evidence>
<dbReference type="OrthoDB" id="3853749at2"/>
<evidence type="ECO:0000256" key="1">
    <source>
        <dbReference type="SAM" id="MobiDB-lite"/>
    </source>
</evidence>
<organism evidence="2 3">
    <name type="scientific">Streptomyces populi</name>
    <dbReference type="NCBI Taxonomy" id="2058924"/>
    <lineage>
        <taxon>Bacteria</taxon>
        <taxon>Bacillati</taxon>
        <taxon>Actinomycetota</taxon>
        <taxon>Actinomycetes</taxon>
        <taxon>Kitasatosporales</taxon>
        <taxon>Streptomycetaceae</taxon>
        <taxon>Streptomyces</taxon>
    </lineage>
</organism>
<reference evidence="2 3" key="1">
    <citation type="submission" date="2017-12" db="EMBL/GenBank/DDBJ databases">
        <title>Streptomyces populusis sp. nov., a novel endophytic actinobacterium isolated from stems of Populus adenopoda Maxim.</title>
        <authorList>
            <person name="Wang Z."/>
        </authorList>
    </citation>
    <scope>NUCLEOTIDE SEQUENCE [LARGE SCALE GENOMIC DNA]</scope>
    <source>
        <strain evidence="2 3">A249</strain>
    </source>
</reference>
<evidence type="ECO:0000313" key="2">
    <source>
        <dbReference type="EMBL" id="PKT69818.1"/>
    </source>
</evidence>
<dbReference type="Proteomes" id="UP000236178">
    <property type="component" value="Unassembled WGS sequence"/>
</dbReference>
<feature type="compositionally biased region" description="Basic and acidic residues" evidence="1">
    <location>
        <begin position="47"/>
        <end position="57"/>
    </location>
</feature>
<dbReference type="AlphaFoldDB" id="A0A2I0SIR5"/>